<dbReference type="GeneID" id="54459890"/>
<proteinExistence type="inferred from homology"/>
<evidence type="ECO:0000256" key="1">
    <source>
        <dbReference type="ARBA" id="ARBA00004685"/>
    </source>
</evidence>
<feature type="transmembrane region" description="Helical" evidence="3">
    <location>
        <begin position="45"/>
        <end position="71"/>
    </location>
</feature>
<dbReference type="AlphaFoldDB" id="A0A6A6Z265"/>
<dbReference type="EMBL" id="MU003694">
    <property type="protein sequence ID" value="KAF2814809.1"/>
    <property type="molecule type" value="Genomic_DNA"/>
</dbReference>
<evidence type="ECO:0000256" key="3">
    <source>
        <dbReference type="SAM" id="Phobius"/>
    </source>
</evidence>
<gene>
    <name evidence="4 6" type="ORF">BDZ99DRAFT_458786</name>
</gene>
<name>A0A6A6Z265_9PEZI</name>
<accession>A0A6A6Z265</accession>
<keyword evidence="5" id="KW-1185">Reference proteome</keyword>
<dbReference type="GO" id="GO:0043386">
    <property type="term" value="P:mycotoxin biosynthetic process"/>
    <property type="evidence" value="ECO:0007669"/>
    <property type="project" value="InterPro"/>
</dbReference>
<dbReference type="RefSeq" id="XP_033581773.1">
    <property type="nucleotide sequence ID" value="XM_033718997.1"/>
</dbReference>
<comment type="pathway">
    <text evidence="1">Mycotoxin biosynthesis.</text>
</comment>
<evidence type="ECO:0000313" key="4">
    <source>
        <dbReference type="EMBL" id="KAF2814809.1"/>
    </source>
</evidence>
<sequence length="265" mass="30444">MFTQDQRLSTDLSLHDKQLESEPFIGHKSTEIEDAQSPATSKKRLWVSLIIVVQWIILGVSFFFNAVLWFGPIDRASVVYSPVHDAIRFHDVVYASGFRSQVTKFQGPPTVEVEQAWEELYPSTMTRVSAAEAAKLANKTVRIPDDPENYLVSIDVFHQMHCLNIIRKKVWGVVPDTYVEEKMLELEHVDHCVDSIRQSLMCSGDVTPLPWKWGKNETDGTDLLHPEAHVVHTCLDWNLLIHWAEDRKIVNLTRDKKPVEEESKK</sequence>
<dbReference type="PANTHER" id="PTHR33365:SF4">
    <property type="entry name" value="CYCLOCHLOROTINE BIOSYNTHESIS PROTEIN O"/>
    <property type="match status" value="1"/>
</dbReference>
<evidence type="ECO:0000313" key="5">
    <source>
        <dbReference type="Proteomes" id="UP000504636"/>
    </source>
</evidence>
<dbReference type="Proteomes" id="UP000504636">
    <property type="component" value="Unplaced"/>
</dbReference>
<comment type="similarity">
    <text evidence="2">Belongs to the ustYa family.</text>
</comment>
<evidence type="ECO:0000256" key="2">
    <source>
        <dbReference type="ARBA" id="ARBA00035112"/>
    </source>
</evidence>
<protein>
    <submittedName>
        <fullName evidence="4 6">Uncharacterized protein</fullName>
    </submittedName>
</protein>
<keyword evidence="3" id="KW-1133">Transmembrane helix</keyword>
<reference evidence="4 6" key="1">
    <citation type="journal article" date="2020" name="Stud. Mycol.">
        <title>101 Dothideomycetes genomes: a test case for predicting lifestyles and emergence of pathogens.</title>
        <authorList>
            <person name="Haridas S."/>
            <person name="Albert R."/>
            <person name="Binder M."/>
            <person name="Bloem J."/>
            <person name="Labutti K."/>
            <person name="Salamov A."/>
            <person name="Andreopoulos B."/>
            <person name="Baker S."/>
            <person name="Barry K."/>
            <person name="Bills G."/>
            <person name="Bluhm B."/>
            <person name="Cannon C."/>
            <person name="Castanera R."/>
            <person name="Culley D."/>
            <person name="Daum C."/>
            <person name="Ezra D."/>
            <person name="Gonzalez J."/>
            <person name="Henrissat B."/>
            <person name="Kuo A."/>
            <person name="Liang C."/>
            <person name="Lipzen A."/>
            <person name="Lutzoni F."/>
            <person name="Magnuson J."/>
            <person name="Mondo S."/>
            <person name="Nolan M."/>
            <person name="Ohm R."/>
            <person name="Pangilinan J."/>
            <person name="Park H.-J."/>
            <person name="Ramirez L."/>
            <person name="Alfaro M."/>
            <person name="Sun H."/>
            <person name="Tritt A."/>
            <person name="Yoshinaga Y."/>
            <person name="Zwiers L.-H."/>
            <person name="Turgeon B."/>
            <person name="Goodwin S."/>
            <person name="Spatafora J."/>
            <person name="Crous P."/>
            <person name="Grigoriev I."/>
        </authorList>
    </citation>
    <scope>NUCLEOTIDE SEQUENCE</scope>
    <source>
        <strain evidence="4 6">CBS 304.34</strain>
    </source>
</reference>
<keyword evidence="3" id="KW-0472">Membrane</keyword>
<dbReference type="InterPro" id="IPR021765">
    <property type="entry name" value="UstYa-like"/>
</dbReference>
<evidence type="ECO:0000313" key="6">
    <source>
        <dbReference type="RefSeq" id="XP_033581773.1"/>
    </source>
</evidence>
<reference evidence="6" key="2">
    <citation type="submission" date="2020-04" db="EMBL/GenBank/DDBJ databases">
        <authorList>
            <consortium name="NCBI Genome Project"/>
        </authorList>
    </citation>
    <scope>NUCLEOTIDE SEQUENCE</scope>
    <source>
        <strain evidence="6">CBS 304.34</strain>
    </source>
</reference>
<reference evidence="6" key="3">
    <citation type="submission" date="2025-04" db="UniProtKB">
        <authorList>
            <consortium name="RefSeq"/>
        </authorList>
    </citation>
    <scope>IDENTIFICATION</scope>
    <source>
        <strain evidence="6">CBS 304.34</strain>
    </source>
</reference>
<organism evidence="4">
    <name type="scientific">Mytilinidion resinicola</name>
    <dbReference type="NCBI Taxonomy" id="574789"/>
    <lineage>
        <taxon>Eukaryota</taxon>
        <taxon>Fungi</taxon>
        <taxon>Dikarya</taxon>
        <taxon>Ascomycota</taxon>
        <taxon>Pezizomycotina</taxon>
        <taxon>Dothideomycetes</taxon>
        <taxon>Pleosporomycetidae</taxon>
        <taxon>Mytilinidiales</taxon>
        <taxon>Mytilinidiaceae</taxon>
        <taxon>Mytilinidion</taxon>
    </lineage>
</organism>
<dbReference type="OrthoDB" id="3687641at2759"/>
<keyword evidence="3" id="KW-0812">Transmembrane</keyword>
<dbReference type="Pfam" id="PF11807">
    <property type="entry name" value="UstYa"/>
    <property type="match status" value="1"/>
</dbReference>
<dbReference type="PANTHER" id="PTHR33365">
    <property type="entry name" value="YALI0B05434P"/>
    <property type="match status" value="1"/>
</dbReference>